<keyword evidence="6" id="KW-0805">Transcription regulation</keyword>
<organism evidence="16 17">
    <name type="scientific">Microcaecilia unicolor</name>
    <dbReference type="NCBI Taxonomy" id="1415580"/>
    <lineage>
        <taxon>Eukaryota</taxon>
        <taxon>Metazoa</taxon>
        <taxon>Chordata</taxon>
        <taxon>Craniata</taxon>
        <taxon>Vertebrata</taxon>
        <taxon>Euteleostomi</taxon>
        <taxon>Amphibia</taxon>
        <taxon>Gymnophiona</taxon>
        <taxon>Siphonopidae</taxon>
        <taxon>Microcaecilia</taxon>
    </lineage>
</organism>
<sequence>MTPTKMLLKSQYTEDKGKQIRKLRKPVVEKLRRDRINSSIEQLRLLLEKEFQRHQLPSKPEKADILETAVSYLRQHQQEAAKTVTSGSESYREGYCRCLQDSLHFLSLGPETETQLRLRSELQRSPAAAEGQEHPKFAACHPSPKQIFPKAGDTLSCFLTSQLTSKPLPRQPVAQLLSQIFFQCHLCTTDIQHQTMSNCNGFLAIDEDLQSTQNKSKQTRKPIVEKMRRDRINSSIEQLRLLVQKEFNVHQPHSKLEKAEILEMTVRYLRKQRQHQTKSIIYFQKSLRDRYNQGYAMCLHETVNFLAAHKLEKDTQVKMHNHFRRVGHANHNLKNAVPPLSPSPHQRIQNQTTQSSSSTLLEIIYDMVGVRLFPELIIFLLQLLPREIDQYQKQLLTVNTAAMRCELARAQGLPNH</sequence>
<dbReference type="GO" id="GO:0000122">
    <property type="term" value="P:negative regulation of transcription by RNA polymerase II"/>
    <property type="evidence" value="ECO:0007669"/>
    <property type="project" value="UniProtKB-ARBA"/>
</dbReference>
<evidence type="ECO:0000256" key="10">
    <source>
        <dbReference type="ARBA" id="ARBA00023791"/>
    </source>
</evidence>
<evidence type="ECO:0000256" key="2">
    <source>
        <dbReference type="ARBA" id="ARBA00022473"/>
    </source>
</evidence>
<evidence type="ECO:0000256" key="9">
    <source>
        <dbReference type="ARBA" id="ARBA00023242"/>
    </source>
</evidence>
<proteinExistence type="predicted"/>
<keyword evidence="4" id="KW-0221">Differentiation</keyword>
<name>A0A6P7ZFA7_9AMPH</name>
<dbReference type="SUPFAM" id="SSF47459">
    <property type="entry name" value="HLH, helix-loop-helix DNA-binding domain"/>
    <property type="match status" value="2"/>
</dbReference>
<dbReference type="Pfam" id="PF00010">
    <property type="entry name" value="HLH"/>
    <property type="match status" value="2"/>
</dbReference>
<dbReference type="AlphaFoldDB" id="A0A6P7ZFA7"/>
<dbReference type="SMART" id="SM00353">
    <property type="entry name" value="HLH"/>
    <property type="match status" value="2"/>
</dbReference>
<evidence type="ECO:0000256" key="12">
    <source>
        <dbReference type="ARBA" id="ARBA00072975"/>
    </source>
</evidence>
<evidence type="ECO:0000313" key="17">
    <source>
        <dbReference type="RefSeq" id="XP_030078022.1"/>
    </source>
</evidence>
<evidence type="ECO:0000256" key="13">
    <source>
        <dbReference type="ARBA" id="ARBA00081413"/>
    </source>
</evidence>
<dbReference type="PROSITE" id="PS51054">
    <property type="entry name" value="ORANGE"/>
    <property type="match status" value="2"/>
</dbReference>
<feature type="domain" description="Orange" evidence="15">
    <location>
        <begin position="291"/>
        <end position="323"/>
    </location>
</feature>
<dbReference type="GO" id="GO:0097150">
    <property type="term" value="P:neuronal stem cell population maintenance"/>
    <property type="evidence" value="ECO:0007669"/>
    <property type="project" value="UniProtKB-ARBA"/>
</dbReference>
<comment type="subunit">
    <text evidence="10">Transcription repression requires formation of a complex with a corepressor protein of the Groucho/TLE family.</text>
</comment>
<dbReference type="RefSeq" id="XP_030078022.1">
    <property type="nucleotide sequence ID" value="XM_030222162.1"/>
</dbReference>
<evidence type="ECO:0000259" key="14">
    <source>
        <dbReference type="PROSITE" id="PS50888"/>
    </source>
</evidence>
<evidence type="ECO:0000256" key="4">
    <source>
        <dbReference type="ARBA" id="ARBA00022782"/>
    </source>
</evidence>
<dbReference type="SMART" id="SM00511">
    <property type="entry name" value="ORANGE"/>
    <property type="match status" value="2"/>
</dbReference>
<accession>A0A6P7ZFA7</accession>
<feature type="domain" description="Orange" evidence="15">
    <location>
        <begin position="91"/>
        <end position="122"/>
    </location>
</feature>
<dbReference type="KEGG" id="muo:115482415"/>
<keyword evidence="9" id="KW-0539">Nucleus</keyword>
<dbReference type="CDD" id="cd11461">
    <property type="entry name" value="bHLH-O_HES5"/>
    <property type="match status" value="2"/>
</dbReference>
<dbReference type="InterPro" id="IPR003650">
    <property type="entry name" value="Orange_dom"/>
</dbReference>
<dbReference type="Gene3D" id="4.10.280.10">
    <property type="entry name" value="Helix-loop-helix DNA-binding domain"/>
    <property type="match status" value="2"/>
</dbReference>
<evidence type="ECO:0000313" key="16">
    <source>
        <dbReference type="Proteomes" id="UP000515156"/>
    </source>
</evidence>
<keyword evidence="7" id="KW-0238">DNA-binding</keyword>
<evidence type="ECO:0000259" key="15">
    <source>
        <dbReference type="PROSITE" id="PS51054"/>
    </source>
</evidence>
<dbReference type="GO" id="GO:0046983">
    <property type="term" value="F:protein dimerization activity"/>
    <property type="evidence" value="ECO:0007669"/>
    <property type="project" value="InterPro"/>
</dbReference>
<comment type="function">
    <text evidence="11">Transcriptional repressor of genes that require a bHLH protein for their transcription. Plays an important role as neurogenesis negative regulator.</text>
</comment>
<dbReference type="FunFam" id="4.10.280.10:FF:000033">
    <property type="entry name" value="Transcription factor HES-5"/>
    <property type="match status" value="2"/>
</dbReference>
<dbReference type="GeneID" id="115482415"/>
<dbReference type="InterPro" id="IPR050370">
    <property type="entry name" value="HES_HEY"/>
</dbReference>
<dbReference type="GO" id="GO:0048513">
    <property type="term" value="P:animal organ development"/>
    <property type="evidence" value="ECO:0007669"/>
    <property type="project" value="UniProtKB-ARBA"/>
</dbReference>
<dbReference type="PROSITE" id="PS50888">
    <property type="entry name" value="BHLH"/>
    <property type="match status" value="2"/>
</dbReference>
<feature type="domain" description="BHLH" evidence="14">
    <location>
        <begin position="20"/>
        <end position="76"/>
    </location>
</feature>
<dbReference type="InterPro" id="IPR011598">
    <property type="entry name" value="bHLH_dom"/>
</dbReference>
<dbReference type="GO" id="GO:0003677">
    <property type="term" value="F:DNA binding"/>
    <property type="evidence" value="ECO:0007669"/>
    <property type="project" value="UniProtKB-KW"/>
</dbReference>
<dbReference type="GO" id="GO:0045596">
    <property type="term" value="P:negative regulation of cell differentiation"/>
    <property type="evidence" value="ECO:0007669"/>
    <property type="project" value="UniProtKB-ARBA"/>
</dbReference>
<keyword evidence="8" id="KW-0804">Transcription</keyword>
<dbReference type="Proteomes" id="UP000515156">
    <property type="component" value="Chromosome 13"/>
</dbReference>
<dbReference type="PANTHER" id="PTHR10985">
    <property type="entry name" value="BASIC HELIX-LOOP-HELIX TRANSCRIPTION FACTOR, HES-RELATED"/>
    <property type="match status" value="1"/>
</dbReference>
<evidence type="ECO:0000256" key="7">
    <source>
        <dbReference type="ARBA" id="ARBA00023125"/>
    </source>
</evidence>
<dbReference type="InterPro" id="IPR036638">
    <property type="entry name" value="HLH_DNA-bd_sf"/>
</dbReference>
<evidence type="ECO:0000256" key="11">
    <source>
        <dbReference type="ARBA" id="ARBA00060201"/>
    </source>
</evidence>
<protein>
    <recommendedName>
        <fullName evidence="12">Transcription factor HES-5</fullName>
    </recommendedName>
    <alternativeName>
        <fullName evidence="13">Hairy and enhancer of split 5</fullName>
    </alternativeName>
</protein>
<evidence type="ECO:0000256" key="3">
    <source>
        <dbReference type="ARBA" id="ARBA00022491"/>
    </source>
</evidence>
<keyword evidence="2" id="KW-0217">Developmental protein</keyword>
<keyword evidence="3" id="KW-0678">Repressor</keyword>
<dbReference type="GO" id="GO:0007399">
    <property type="term" value="P:nervous system development"/>
    <property type="evidence" value="ECO:0007669"/>
    <property type="project" value="UniProtKB-KW"/>
</dbReference>
<evidence type="ECO:0000256" key="8">
    <source>
        <dbReference type="ARBA" id="ARBA00023163"/>
    </source>
</evidence>
<evidence type="ECO:0000256" key="5">
    <source>
        <dbReference type="ARBA" id="ARBA00022902"/>
    </source>
</evidence>
<keyword evidence="16" id="KW-1185">Reference proteome</keyword>
<dbReference type="OrthoDB" id="6085656at2759"/>
<dbReference type="GO" id="GO:0005634">
    <property type="term" value="C:nucleus"/>
    <property type="evidence" value="ECO:0007669"/>
    <property type="project" value="UniProtKB-SubCell"/>
</dbReference>
<comment type="subcellular location">
    <subcellularLocation>
        <location evidence="1">Nucleus</location>
    </subcellularLocation>
</comment>
<evidence type="ECO:0000256" key="1">
    <source>
        <dbReference type="ARBA" id="ARBA00004123"/>
    </source>
</evidence>
<evidence type="ECO:0000256" key="6">
    <source>
        <dbReference type="ARBA" id="ARBA00023015"/>
    </source>
</evidence>
<dbReference type="GO" id="GO:0030154">
    <property type="term" value="P:cell differentiation"/>
    <property type="evidence" value="ECO:0007669"/>
    <property type="project" value="UniProtKB-KW"/>
</dbReference>
<dbReference type="InParanoid" id="A0A6P7ZFA7"/>
<reference evidence="17" key="1">
    <citation type="submission" date="2025-08" db="UniProtKB">
        <authorList>
            <consortium name="RefSeq"/>
        </authorList>
    </citation>
    <scope>IDENTIFICATION</scope>
</reference>
<feature type="domain" description="BHLH" evidence="14">
    <location>
        <begin position="216"/>
        <end position="272"/>
    </location>
</feature>
<keyword evidence="5" id="KW-0524">Neurogenesis</keyword>
<gene>
    <name evidence="17" type="primary">LOC115482415</name>
</gene>